<dbReference type="GO" id="GO:0000146">
    <property type="term" value="F:microfilament motor activity"/>
    <property type="evidence" value="ECO:0007669"/>
    <property type="project" value="TreeGrafter"/>
</dbReference>
<dbReference type="AlphaFoldDB" id="A0A8T1XH61"/>
<dbReference type="GO" id="GO:0051015">
    <property type="term" value="F:actin filament binding"/>
    <property type="evidence" value="ECO:0007669"/>
    <property type="project" value="TreeGrafter"/>
</dbReference>
<accession>A0A8T1XH61</accession>
<dbReference type="GO" id="GO:0007015">
    <property type="term" value="P:actin filament organization"/>
    <property type="evidence" value="ECO:0007669"/>
    <property type="project" value="TreeGrafter"/>
</dbReference>
<evidence type="ECO:0000259" key="3">
    <source>
        <dbReference type="Pfam" id="PF00063"/>
    </source>
</evidence>
<dbReference type="PANTHER" id="PTHR13140">
    <property type="entry name" value="MYOSIN"/>
    <property type="match status" value="1"/>
</dbReference>
<dbReference type="GO" id="GO:0005737">
    <property type="term" value="C:cytoplasm"/>
    <property type="evidence" value="ECO:0007669"/>
    <property type="project" value="TreeGrafter"/>
</dbReference>
<keyword evidence="2" id="KW-0067">ATP-binding</keyword>
<name>A0A8T1XH61_9BRAS</name>
<dbReference type="EMBL" id="JAEFBK010000013">
    <property type="protein sequence ID" value="KAG7533125.1"/>
    <property type="molecule type" value="Genomic_DNA"/>
</dbReference>
<evidence type="ECO:0000313" key="4">
    <source>
        <dbReference type="EMBL" id="KAG7533125.1"/>
    </source>
</evidence>
<dbReference type="InterPro" id="IPR001609">
    <property type="entry name" value="Myosin_head_motor_dom-like"/>
</dbReference>
<comment type="caution">
    <text evidence="4">The sequence shown here is derived from an EMBL/GenBank/DDBJ whole genome shotgun (WGS) entry which is preliminary data.</text>
</comment>
<evidence type="ECO:0000313" key="5">
    <source>
        <dbReference type="Proteomes" id="UP000694240"/>
    </source>
</evidence>
<keyword evidence="5" id="KW-1185">Reference proteome</keyword>
<gene>
    <name evidence="4" type="ORF">ISN45_Aa08g007570</name>
</gene>
<keyword evidence="1" id="KW-0547">Nucleotide-binding</keyword>
<proteinExistence type="predicted"/>
<protein>
    <submittedName>
        <fullName evidence="4">Myosin head motor domain</fullName>
    </submittedName>
</protein>
<reference evidence="4 5" key="1">
    <citation type="submission" date="2020-12" db="EMBL/GenBank/DDBJ databases">
        <title>Concerted genomic and epigenomic changes stabilize Arabidopsis allopolyploids.</title>
        <authorList>
            <person name="Chen Z."/>
        </authorList>
    </citation>
    <scope>NUCLEOTIDE SEQUENCE [LARGE SCALE GENOMIC DNA]</scope>
    <source>
        <strain evidence="4">Allo738</strain>
        <tissue evidence="4">Leaf</tissue>
    </source>
</reference>
<dbReference type="Proteomes" id="UP000694240">
    <property type="component" value="Chromosome 13"/>
</dbReference>
<feature type="domain" description="Myosin motor" evidence="3">
    <location>
        <begin position="7"/>
        <end position="51"/>
    </location>
</feature>
<dbReference type="GO" id="GO:0016459">
    <property type="term" value="C:myosin complex"/>
    <property type="evidence" value="ECO:0007669"/>
    <property type="project" value="InterPro"/>
</dbReference>
<evidence type="ECO:0000256" key="2">
    <source>
        <dbReference type="ARBA" id="ARBA00022840"/>
    </source>
</evidence>
<dbReference type="GO" id="GO:0005524">
    <property type="term" value="F:ATP binding"/>
    <property type="evidence" value="ECO:0007669"/>
    <property type="project" value="UniProtKB-KW"/>
</dbReference>
<sequence length="219" mass="23107">MRDKSQKPLMLSDSTNQTVGTKFKGQLFKLMIMLENTSPHFIRCIKPNSKPCKGLCGSWNHGNEEEDDLGTRVLCYGCLELALRLLVVDYVNMARGAGVSGRGRGRGRGEAAIEPFVGPQPEVEGTGAGLAGVGAGGHVGAEGPRALGAAAGVARGPDGGVADLLRQLLERIPAVVPVQAPIAPRVAEVQPRVAVAGGAPSYIKMMGAVAEDWYRVFFW</sequence>
<evidence type="ECO:0000256" key="1">
    <source>
        <dbReference type="ARBA" id="ARBA00022741"/>
    </source>
</evidence>
<dbReference type="Pfam" id="PF00063">
    <property type="entry name" value="Myosin_head"/>
    <property type="match status" value="1"/>
</dbReference>
<dbReference type="PANTHER" id="PTHR13140:SF706">
    <property type="entry name" value="DILUTE CLASS UNCONVENTIONAL MYOSIN, ISOFORM C"/>
    <property type="match status" value="1"/>
</dbReference>
<dbReference type="GO" id="GO:0016020">
    <property type="term" value="C:membrane"/>
    <property type="evidence" value="ECO:0007669"/>
    <property type="project" value="TreeGrafter"/>
</dbReference>
<organism evidence="4 5">
    <name type="scientific">Arabidopsis thaliana x Arabidopsis arenosa</name>
    <dbReference type="NCBI Taxonomy" id="1240361"/>
    <lineage>
        <taxon>Eukaryota</taxon>
        <taxon>Viridiplantae</taxon>
        <taxon>Streptophyta</taxon>
        <taxon>Embryophyta</taxon>
        <taxon>Tracheophyta</taxon>
        <taxon>Spermatophyta</taxon>
        <taxon>Magnoliopsida</taxon>
        <taxon>eudicotyledons</taxon>
        <taxon>Gunneridae</taxon>
        <taxon>Pentapetalae</taxon>
        <taxon>rosids</taxon>
        <taxon>malvids</taxon>
        <taxon>Brassicales</taxon>
        <taxon>Brassicaceae</taxon>
        <taxon>Camelineae</taxon>
        <taxon>Arabidopsis</taxon>
    </lineage>
</organism>